<evidence type="ECO:0000313" key="2">
    <source>
        <dbReference type="Proteomes" id="UP000259465"/>
    </source>
</evidence>
<reference evidence="1 2" key="1">
    <citation type="submission" date="2018-08" db="EMBL/GenBank/DDBJ databases">
        <title>Complete genome sequence of JP2-74.</title>
        <authorList>
            <person name="Wu L."/>
        </authorList>
    </citation>
    <scope>NUCLEOTIDE SEQUENCE [LARGE SCALE GENOMIC DNA]</scope>
    <source>
        <strain evidence="1 2">JP2-74</strain>
    </source>
</reference>
<evidence type="ECO:0008006" key="3">
    <source>
        <dbReference type="Google" id="ProtNLM"/>
    </source>
</evidence>
<sequence>MKDFDIARAVYQRLEPALPGRVALGVLVLEPEDVAEPITVIHLDDHQPEDKKGQAVRNDRIQLRLTTVVDAIPGRVYSRLEPHMSALRQALFADHNLGGVLHILELTETGTRYGFNREEMTYVVDLAIEVKFRRRAEEP</sequence>
<dbReference type="Proteomes" id="UP000259465">
    <property type="component" value="Chromosome"/>
</dbReference>
<accession>A0AAD0W9C1</accession>
<protein>
    <recommendedName>
        <fullName evidence="3">DUF3168 domain-containing protein</fullName>
    </recommendedName>
</protein>
<keyword evidence="2" id="KW-1185">Reference proteome</keyword>
<gene>
    <name evidence="1" type="ORF">D1345_10610</name>
</gene>
<evidence type="ECO:0000313" key="1">
    <source>
        <dbReference type="EMBL" id="AXT46613.1"/>
    </source>
</evidence>
<proteinExistence type="predicted"/>
<dbReference type="AlphaFoldDB" id="A0AAD0W9C1"/>
<organism evidence="1 2">
    <name type="scientific">Chromobacterium rhizoryzae</name>
    <dbReference type="NCBI Taxonomy" id="1778675"/>
    <lineage>
        <taxon>Bacteria</taxon>
        <taxon>Pseudomonadati</taxon>
        <taxon>Pseudomonadota</taxon>
        <taxon>Betaproteobacteria</taxon>
        <taxon>Neisseriales</taxon>
        <taxon>Chromobacteriaceae</taxon>
        <taxon>Chromobacterium</taxon>
    </lineage>
</organism>
<name>A0AAD0W9C1_9NEIS</name>
<dbReference type="EMBL" id="CP031968">
    <property type="protein sequence ID" value="AXT46613.1"/>
    <property type="molecule type" value="Genomic_DNA"/>
</dbReference>
<dbReference type="KEGG" id="crz:D1345_10610"/>
<dbReference type="RefSeq" id="WP_019100061.1">
    <property type="nucleotide sequence ID" value="NZ_CP031968.1"/>
</dbReference>